<sequence length="319" mass="37047">MYLLIMENPQAPETGRRTPDVEMFESRGQMKIKCEGTRPTCIKLSKRVGEQDGRETVVSSRFNIGYATASTLWSSYKLDSPLLSFTSLFTFAFPVFHMPSEYISDEVPRWADMPHSHPFGLVGGQFNDLIVATPNASVLYPPMYGQLCHLLFCEDYRWGPDDYINMPQPYLQVNNHIVCSPAPTYINDHTKHLFRAFKDDNWTPLGNHGVDGLGHINPVLRRNLQSKARDTLVRVDDIFEEDQMGRLYDFDRNNLPRFRECAWALRRNLDAIAFIKTKHQVKMQYVDILRWDMELHGFIEYVRVLDVKRRLRPLAVAWG</sequence>
<proteinExistence type="predicted"/>
<protein>
    <submittedName>
        <fullName evidence="1">Uncharacterized protein</fullName>
    </submittedName>
</protein>
<reference evidence="1 2" key="1">
    <citation type="journal article" date="2015" name="Fungal Genet. Biol.">
        <title>Evolution of novel wood decay mechanisms in Agaricales revealed by the genome sequences of Fistulina hepatica and Cylindrobasidium torrendii.</title>
        <authorList>
            <person name="Floudas D."/>
            <person name="Held B.W."/>
            <person name="Riley R."/>
            <person name="Nagy L.G."/>
            <person name="Koehler G."/>
            <person name="Ransdell A.S."/>
            <person name="Younus H."/>
            <person name="Chow J."/>
            <person name="Chiniquy J."/>
            <person name="Lipzen A."/>
            <person name="Tritt A."/>
            <person name="Sun H."/>
            <person name="Haridas S."/>
            <person name="LaButti K."/>
            <person name="Ohm R.A."/>
            <person name="Kues U."/>
            <person name="Blanchette R.A."/>
            <person name="Grigoriev I.V."/>
            <person name="Minto R.E."/>
            <person name="Hibbett D.S."/>
        </authorList>
    </citation>
    <scope>NUCLEOTIDE SEQUENCE [LARGE SCALE GENOMIC DNA]</scope>
    <source>
        <strain evidence="1 2">FP15055 ss-10</strain>
    </source>
</reference>
<dbReference type="EMBL" id="KN881344">
    <property type="protein sequence ID" value="KIY60700.1"/>
    <property type="molecule type" value="Genomic_DNA"/>
</dbReference>
<dbReference type="OrthoDB" id="2634326at2759"/>
<dbReference type="AlphaFoldDB" id="A0A0D7ARS3"/>
<evidence type="ECO:0000313" key="2">
    <source>
        <dbReference type="Proteomes" id="UP000054007"/>
    </source>
</evidence>
<name>A0A0D7ARS3_9AGAR</name>
<evidence type="ECO:0000313" key="1">
    <source>
        <dbReference type="EMBL" id="KIY60700.1"/>
    </source>
</evidence>
<accession>A0A0D7ARS3</accession>
<keyword evidence="2" id="KW-1185">Reference proteome</keyword>
<dbReference type="Proteomes" id="UP000054007">
    <property type="component" value="Unassembled WGS sequence"/>
</dbReference>
<gene>
    <name evidence="1" type="ORF">CYLTODRAFT_483744</name>
</gene>
<organism evidence="1 2">
    <name type="scientific">Cylindrobasidium torrendii FP15055 ss-10</name>
    <dbReference type="NCBI Taxonomy" id="1314674"/>
    <lineage>
        <taxon>Eukaryota</taxon>
        <taxon>Fungi</taxon>
        <taxon>Dikarya</taxon>
        <taxon>Basidiomycota</taxon>
        <taxon>Agaricomycotina</taxon>
        <taxon>Agaricomycetes</taxon>
        <taxon>Agaricomycetidae</taxon>
        <taxon>Agaricales</taxon>
        <taxon>Marasmiineae</taxon>
        <taxon>Physalacriaceae</taxon>
        <taxon>Cylindrobasidium</taxon>
    </lineage>
</organism>